<dbReference type="AlphaFoldDB" id="A0A2N9APR8"/>
<gene>
    <name evidence="1" type="ORF">TK0001_2726</name>
</gene>
<reference evidence="2" key="1">
    <citation type="submission" date="2017-10" db="EMBL/GenBank/DDBJ databases">
        <authorList>
            <person name="Regsiter A."/>
            <person name="William W."/>
        </authorList>
    </citation>
    <scope>NUCLEOTIDE SEQUENCE [LARGE SCALE GENOMIC DNA]</scope>
</reference>
<name>A0A2N9APR8_METEX</name>
<sequence>MINTSRSPSYLSMSDMLPWNGYRLGSEFIRSESALANSASYWRRRFHSPREMSCKNLCRLQARKPKDIL</sequence>
<dbReference type="Proteomes" id="UP000233769">
    <property type="component" value="Chromosome tk0001"/>
</dbReference>
<accession>A0A2N9APR8</accession>
<protein>
    <submittedName>
        <fullName evidence="1">Uncharacterized protein</fullName>
    </submittedName>
</protein>
<evidence type="ECO:0000313" key="2">
    <source>
        <dbReference type="Proteomes" id="UP000233769"/>
    </source>
</evidence>
<evidence type="ECO:0000313" key="1">
    <source>
        <dbReference type="EMBL" id="SOR29328.1"/>
    </source>
</evidence>
<organism evidence="1 2">
    <name type="scientific">Methylorubrum extorquens</name>
    <name type="common">Methylobacterium dichloromethanicum</name>
    <name type="synonym">Methylobacterium extorquens</name>
    <dbReference type="NCBI Taxonomy" id="408"/>
    <lineage>
        <taxon>Bacteria</taxon>
        <taxon>Pseudomonadati</taxon>
        <taxon>Pseudomonadota</taxon>
        <taxon>Alphaproteobacteria</taxon>
        <taxon>Hyphomicrobiales</taxon>
        <taxon>Methylobacteriaceae</taxon>
        <taxon>Methylorubrum</taxon>
    </lineage>
</organism>
<dbReference type="EMBL" id="LT962688">
    <property type="protein sequence ID" value="SOR29328.1"/>
    <property type="molecule type" value="Genomic_DNA"/>
</dbReference>
<proteinExistence type="predicted"/>